<accession>A0AAD6NKU3</accession>
<feature type="compositionally biased region" description="Basic and acidic residues" evidence="1">
    <location>
        <begin position="258"/>
        <end position="277"/>
    </location>
</feature>
<evidence type="ECO:0000256" key="2">
    <source>
        <dbReference type="SAM" id="SignalP"/>
    </source>
</evidence>
<feature type="region of interest" description="Disordered" evidence="1">
    <location>
        <begin position="232"/>
        <end position="315"/>
    </location>
</feature>
<feature type="compositionally biased region" description="Polar residues" evidence="1">
    <location>
        <begin position="236"/>
        <end position="245"/>
    </location>
</feature>
<keyword evidence="4" id="KW-1185">Reference proteome</keyword>
<proteinExistence type="predicted"/>
<gene>
    <name evidence="3" type="ORF">Dda_1655</name>
</gene>
<feature type="chain" id="PRO_5042213274" evidence="2">
    <location>
        <begin position="22"/>
        <end position="538"/>
    </location>
</feature>
<dbReference type="Proteomes" id="UP001221413">
    <property type="component" value="Unassembled WGS sequence"/>
</dbReference>
<keyword evidence="2" id="KW-0732">Signal</keyword>
<comment type="caution">
    <text evidence="3">The sequence shown here is derived from an EMBL/GenBank/DDBJ whole genome shotgun (WGS) entry which is preliminary data.</text>
</comment>
<sequence>MLLSELLLMAAAASGLASALAVWPARDREGGRAEIAQPEYIRIKHNNSHYLNNTPVSSTSTIPAAETKMKKFRRTIKGDVLVLPITSVPTTAVSSPVPSSPPSPMPANLNPLTLSSVVPLPTFTTAPTHMVAPGISAPPDASMPDVSGSSYPVTASQANGTSTRYTTVYIDSETSTTYVYTTVSVPPPRLVKPDHTGKLHGNESTVRHNVPPTYTVTRTFVLITDDPQNIEYAGPMTTTTETWTRGSKGPTAGPTPEAVDHTSDDADQTPEIKDKTWEAANESPEEKNKDSDVENHAAEETPSKEQTPIETTPIWRDPNRFKNLIEKSHLQEDSYIYIANENISSMDATAKSDLRKSMSEANDYFHSLQIAHRNDNIDCFVPPRSAAEGTRKPDPLIYCDPKIRFGVRLNNLKDKGLVVDCATVSRFGIWFGQAVSGGIPTDKLRGTGFSHSPKEYVQYPSMPPDSAENRPWRTVGQVFGVRDPDFVVYITREIECKTNRYGSPSLDGTIQPDLSEDHWINITKDIDPGAGKNRSPQE</sequence>
<evidence type="ECO:0000313" key="4">
    <source>
        <dbReference type="Proteomes" id="UP001221413"/>
    </source>
</evidence>
<evidence type="ECO:0000313" key="3">
    <source>
        <dbReference type="EMBL" id="KAJ6263096.1"/>
    </source>
</evidence>
<name>A0AAD6NKU3_DREDA</name>
<dbReference type="EMBL" id="JAQGDS010000002">
    <property type="protein sequence ID" value="KAJ6263096.1"/>
    <property type="molecule type" value="Genomic_DNA"/>
</dbReference>
<reference evidence="3" key="1">
    <citation type="submission" date="2023-01" db="EMBL/GenBank/DDBJ databases">
        <title>The chitinases involved in constricting ring structure development in the nematode-trapping fungus Drechslerella dactyloides.</title>
        <authorList>
            <person name="Wang R."/>
            <person name="Zhang L."/>
            <person name="Tang P."/>
            <person name="Li S."/>
            <person name="Liang L."/>
        </authorList>
    </citation>
    <scope>NUCLEOTIDE SEQUENCE</scope>
    <source>
        <strain evidence="3">YMF1.00031</strain>
    </source>
</reference>
<organism evidence="3 4">
    <name type="scientific">Drechslerella dactyloides</name>
    <name type="common">Nematode-trapping fungus</name>
    <name type="synonym">Arthrobotrys dactyloides</name>
    <dbReference type="NCBI Taxonomy" id="74499"/>
    <lineage>
        <taxon>Eukaryota</taxon>
        <taxon>Fungi</taxon>
        <taxon>Dikarya</taxon>
        <taxon>Ascomycota</taxon>
        <taxon>Pezizomycotina</taxon>
        <taxon>Orbiliomycetes</taxon>
        <taxon>Orbiliales</taxon>
        <taxon>Orbiliaceae</taxon>
        <taxon>Drechslerella</taxon>
    </lineage>
</organism>
<feature type="compositionally biased region" description="Basic and acidic residues" evidence="1">
    <location>
        <begin position="284"/>
        <end position="303"/>
    </location>
</feature>
<dbReference type="AlphaFoldDB" id="A0AAD6NKU3"/>
<protein>
    <submittedName>
        <fullName evidence="3">Uncharacterized protein</fullName>
    </submittedName>
</protein>
<evidence type="ECO:0000256" key="1">
    <source>
        <dbReference type="SAM" id="MobiDB-lite"/>
    </source>
</evidence>
<feature type="signal peptide" evidence="2">
    <location>
        <begin position="1"/>
        <end position="21"/>
    </location>
</feature>